<feature type="compositionally biased region" description="Acidic residues" evidence="6">
    <location>
        <begin position="560"/>
        <end position="576"/>
    </location>
</feature>
<protein>
    <recommendedName>
        <fullName evidence="7">GRF-type domain-containing protein</fullName>
    </recommendedName>
</protein>
<dbReference type="GO" id="GO:0016787">
    <property type="term" value="F:hydrolase activity"/>
    <property type="evidence" value="ECO:0007669"/>
    <property type="project" value="UniProtKB-KW"/>
</dbReference>
<dbReference type="EMBL" id="LT552278">
    <property type="protein sequence ID" value="SAL98666.1"/>
    <property type="molecule type" value="Genomic_DNA"/>
</dbReference>
<feature type="compositionally biased region" description="Pro residues" evidence="6">
    <location>
        <begin position="493"/>
        <end position="503"/>
    </location>
</feature>
<evidence type="ECO:0000256" key="4">
    <source>
        <dbReference type="ARBA" id="ARBA00022833"/>
    </source>
</evidence>
<evidence type="ECO:0000259" key="7">
    <source>
        <dbReference type="PROSITE" id="PS51999"/>
    </source>
</evidence>
<dbReference type="GO" id="GO:0031297">
    <property type="term" value="P:replication fork processing"/>
    <property type="evidence" value="ECO:0007669"/>
    <property type="project" value="TreeGrafter"/>
</dbReference>
<dbReference type="PANTHER" id="PTHR45766:SF6">
    <property type="entry name" value="SWI_SNF-RELATED MATRIX-ASSOCIATED ACTIN-DEPENDENT REGULATOR OF CHROMATIN SUBFAMILY A-LIKE PROTEIN 1"/>
    <property type="match status" value="1"/>
</dbReference>
<keyword evidence="2 5" id="KW-0863">Zinc-finger</keyword>
<feature type="region of interest" description="Disordered" evidence="6">
    <location>
        <begin position="469"/>
        <end position="539"/>
    </location>
</feature>
<reference evidence="8" key="1">
    <citation type="submission" date="2016-04" db="EMBL/GenBank/DDBJ databases">
        <authorList>
            <person name="Evans L.H."/>
            <person name="Alamgir A."/>
            <person name="Owens N."/>
            <person name="Weber N.D."/>
            <person name="Virtaneva K."/>
            <person name="Barbian K."/>
            <person name="Babar A."/>
            <person name="Rosenke K."/>
        </authorList>
    </citation>
    <scope>NUCLEOTIDE SEQUENCE [LARGE SCALE GENOMIC DNA]</scope>
    <source>
        <strain evidence="8">CBS 101.48</strain>
    </source>
</reference>
<dbReference type="PANTHER" id="PTHR45766">
    <property type="entry name" value="DNA ANNEALING HELICASE AND ENDONUCLEASE ZRANB3 FAMILY MEMBER"/>
    <property type="match status" value="1"/>
</dbReference>
<dbReference type="Proteomes" id="UP000078561">
    <property type="component" value="Unassembled WGS sequence"/>
</dbReference>
<dbReference type="GO" id="GO:0008270">
    <property type="term" value="F:zinc ion binding"/>
    <property type="evidence" value="ECO:0007669"/>
    <property type="project" value="UniProtKB-KW"/>
</dbReference>
<keyword evidence="1" id="KW-0479">Metal-binding</keyword>
<dbReference type="InterPro" id="IPR010666">
    <property type="entry name" value="Znf_GRF"/>
</dbReference>
<evidence type="ECO:0000256" key="3">
    <source>
        <dbReference type="ARBA" id="ARBA00022801"/>
    </source>
</evidence>
<dbReference type="InterPro" id="IPR027417">
    <property type="entry name" value="P-loop_NTPase"/>
</dbReference>
<sequence>MSTIPRCRCGDICLSKEAYRNEENRGRWYWKCRTGGCRFFAWNEPEGELYTPIIHKPVESSNKREDNFEPCANHSINLNHHQEPDVHPSINMDHEELGLDPSIHSNHQEPAPFAYSEHECPLVARKSRLSNPYRNKMRAATDTKTRVDMALCSDTDISIKADTRRRYIQTLLNTLPRFRISGQETQPMVVWSESRDMWVFSADQLSYNLVWNLMKKHRGTFEVSGVPTAVLRVLPVKSPYLYDGENMYGSTNSSNDHVANQDDHDGDDDNSLDWMGSWFQQQVITGSKLWQTMTSDQRSKMKKGVKLGGNIFFQNPEGGAKCLQALGVALVHHDKWPAVVVCNPDSTMVWKRLIQDMLSLKSRDICILDPLPYFNGKLGLSTKPKAVRSRIYRQRKRELLRQQQLDEQEGVASPSTSAPSPSLVTLASSSSLSAVSPPLFPLSPKDGIHLDSLQHQNGHDDNETWYIALTNDSGDPVNPPRRRKPSSNNKSALPPPPPTPPPKDSTLSISEAPDNSPSNVSVIGQKRPHTSLTDENGEYTYNIDDGFDWSTNVDHYGDDKSDDDDDDDDDNDDNDNDNDKGDGNDNDNDSNIQDTASTTVDGSTNGDMDDEEGEAYNQSIFDSAQFFIISYEKVKTRLRALGKKCNVVIFDDCHEIRNYMLPAHQAAVQRFINASTKTIMVSHMELASSPKEAFPFLKLLRPNIFMDFKYFGHRYCGAKHLVFGWDYMYTSNTEELQFLLDKVLLVC</sequence>
<dbReference type="InParanoid" id="A0A168MJT7"/>
<proteinExistence type="predicted"/>
<keyword evidence="3" id="KW-0378">Hydrolase</keyword>
<keyword evidence="4" id="KW-0862">Zinc</keyword>
<dbReference type="InterPro" id="IPR038718">
    <property type="entry name" value="SNF2-like_sf"/>
</dbReference>
<dbReference type="Gene3D" id="3.40.50.10810">
    <property type="entry name" value="Tandem AAA-ATPase domain"/>
    <property type="match status" value="1"/>
</dbReference>
<evidence type="ECO:0000256" key="6">
    <source>
        <dbReference type="SAM" id="MobiDB-lite"/>
    </source>
</evidence>
<dbReference type="STRING" id="4829.A0A168MJT7"/>
<dbReference type="SUPFAM" id="SSF52540">
    <property type="entry name" value="P-loop containing nucleoside triphosphate hydrolases"/>
    <property type="match status" value="1"/>
</dbReference>
<evidence type="ECO:0000313" key="8">
    <source>
        <dbReference type="EMBL" id="SAL98666.1"/>
    </source>
</evidence>
<organism evidence="8">
    <name type="scientific">Absidia glauca</name>
    <name type="common">Pin mould</name>
    <dbReference type="NCBI Taxonomy" id="4829"/>
    <lineage>
        <taxon>Eukaryota</taxon>
        <taxon>Fungi</taxon>
        <taxon>Fungi incertae sedis</taxon>
        <taxon>Mucoromycota</taxon>
        <taxon>Mucoromycotina</taxon>
        <taxon>Mucoromycetes</taxon>
        <taxon>Mucorales</taxon>
        <taxon>Cunninghamellaceae</taxon>
        <taxon>Absidia</taxon>
    </lineage>
</organism>
<name>A0A168MJT7_ABSGL</name>
<feature type="compositionally biased region" description="Polar residues" evidence="6">
    <location>
        <begin position="513"/>
        <end position="522"/>
    </location>
</feature>
<keyword evidence="9" id="KW-1185">Reference proteome</keyword>
<dbReference type="PROSITE" id="PS51999">
    <property type="entry name" value="ZF_GRF"/>
    <property type="match status" value="1"/>
</dbReference>
<evidence type="ECO:0000256" key="2">
    <source>
        <dbReference type="ARBA" id="ARBA00022771"/>
    </source>
</evidence>
<dbReference type="OrthoDB" id="2288546at2759"/>
<feature type="domain" description="GRF-type" evidence="7">
    <location>
        <begin position="7"/>
        <end position="46"/>
    </location>
</feature>
<accession>A0A168MJT7</accession>
<gene>
    <name evidence="8" type="primary">ABSGL_04221.1 scaffold 5169</name>
</gene>
<dbReference type="GO" id="GO:0006281">
    <property type="term" value="P:DNA repair"/>
    <property type="evidence" value="ECO:0007669"/>
    <property type="project" value="TreeGrafter"/>
</dbReference>
<feature type="compositionally biased region" description="Polar residues" evidence="6">
    <location>
        <begin position="592"/>
        <end position="606"/>
    </location>
</feature>
<evidence type="ECO:0000256" key="1">
    <source>
        <dbReference type="ARBA" id="ARBA00022723"/>
    </source>
</evidence>
<dbReference type="AlphaFoldDB" id="A0A168MJT7"/>
<feature type="region of interest" description="Disordered" evidence="6">
    <location>
        <begin position="554"/>
        <end position="612"/>
    </location>
</feature>
<feature type="region of interest" description="Disordered" evidence="6">
    <location>
        <begin position="402"/>
        <end position="424"/>
    </location>
</feature>
<evidence type="ECO:0000313" key="9">
    <source>
        <dbReference type="Proteomes" id="UP000078561"/>
    </source>
</evidence>
<evidence type="ECO:0000256" key="5">
    <source>
        <dbReference type="PROSITE-ProRule" id="PRU01343"/>
    </source>
</evidence>